<dbReference type="AlphaFoldDB" id="A0A7H0FYP0"/>
<keyword evidence="6 15" id="KW-0479">Metal-binding</keyword>
<dbReference type="EC" id="1.8.1.2" evidence="15"/>
<evidence type="ECO:0000256" key="13">
    <source>
        <dbReference type="ARBA" id="ARBA00057160"/>
    </source>
</evidence>
<feature type="binding site" evidence="15">
    <location>
        <position position="483"/>
    </location>
    <ligand>
        <name>[4Fe-4S] cluster</name>
        <dbReference type="ChEBI" id="CHEBI:49883"/>
    </ligand>
</feature>
<dbReference type="InterPro" id="IPR036136">
    <property type="entry name" value="Nit/Sulf_reduc_fer-like_dom_sf"/>
</dbReference>
<comment type="cofactor">
    <cofactor evidence="15">
        <name>siroheme</name>
        <dbReference type="ChEBI" id="CHEBI:60052"/>
    </cofactor>
    <text evidence="15">Binds 1 siroheme per subunit.</text>
</comment>
<comment type="function">
    <text evidence="13 15">Component of the sulfite reductase complex that catalyzes the 6-electron reduction of sulfite to sulfide. This is one of several activities required for the biosynthesis of L-cysteine from sulfate.</text>
</comment>
<dbReference type="EMBL" id="CP060820">
    <property type="protein sequence ID" value="QNP41156.1"/>
    <property type="molecule type" value="Genomic_DNA"/>
</dbReference>
<comment type="pathway">
    <text evidence="1 15">Sulfur metabolism; hydrogen sulfide biosynthesis; hydrogen sulfide from sulfite (NADPH route): step 1/1.</text>
</comment>
<evidence type="ECO:0000256" key="16">
    <source>
        <dbReference type="SAM" id="MobiDB-lite"/>
    </source>
</evidence>
<dbReference type="Pfam" id="PF01077">
    <property type="entry name" value="NIR_SIR"/>
    <property type="match status" value="1"/>
</dbReference>
<dbReference type="InterPro" id="IPR005117">
    <property type="entry name" value="NiRdtase/SiRdtase_haem-b_fer"/>
</dbReference>
<evidence type="ECO:0000256" key="4">
    <source>
        <dbReference type="ARBA" id="ARBA00022605"/>
    </source>
</evidence>
<feature type="binding site" evidence="15">
    <location>
        <position position="477"/>
    </location>
    <ligand>
        <name>[4Fe-4S] cluster</name>
        <dbReference type="ChEBI" id="CHEBI:49883"/>
    </ligand>
</feature>
<dbReference type="GO" id="GO:0004783">
    <property type="term" value="F:sulfite reductase (NADPH) activity"/>
    <property type="evidence" value="ECO:0007669"/>
    <property type="project" value="UniProtKB-UniRule"/>
</dbReference>
<dbReference type="PRINTS" id="PR00397">
    <property type="entry name" value="SIROHAEM"/>
</dbReference>
<evidence type="ECO:0000256" key="10">
    <source>
        <dbReference type="ARBA" id="ARBA00023014"/>
    </source>
</evidence>
<protein>
    <recommendedName>
        <fullName evidence="15">Sulfite reductase [NADPH] hemoprotein beta-component</fullName>
        <shortName evidence="15">SiR-HP</shortName>
        <shortName evidence="15">SiRHP</shortName>
        <ecNumber evidence="15">1.8.1.2</ecNumber>
    </recommendedName>
</protein>
<evidence type="ECO:0000259" key="17">
    <source>
        <dbReference type="Pfam" id="PF01077"/>
    </source>
</evidence>
<dbReference type="InterPro" id="IPR011786">
    <property type="entry name" value="CysI"/>
</dbReference>
<dbReference type="GO" id="GO:0009337">
    <property type="term" value="C:sulfite reductase complex (NADPH)"/>
    <property type="evidence" value="ECO:0007669"/>
    <property type="project" value="InterPro"/>
</dbReference>
<keyword evidence="3 15" id="KW-0004">4Fe-4S</keyword>
<dbReference type="FunFam" id="3.30.413.10:FF:000003">
    <property type="entry name" value="Sulfite reductase [NADPH] hemoprotein beta-component"/>
    <property type="match status" value="1"/>
</dbReference>
<keyword evidence="10 15" id="KW-0411">Iron-sulfur</keyword>
<feature type="domain" description="Nitrite/Sulfite reductase ferredoxin-like" evidence="18">
    <location>
        <begin position="387"/>
        <end position="453"/>
    </location>
</feature>
<evidence type="ECO:0000256" key="2">
    <source>
        <dbReference type="ARBA" id="ARBA00010429"/>
    </source>
</evidence>
<keyword evidence="8 15" id="KW-0560">Oxidoreductase</keyword>
<keyword evidence="4 15" id="KW-0028">Amino-acid biosynthesis</keyword>
<dbReference type="GO" id="GO:0000103">
    <property type="term" value="P:sulfate assimilation"/>
    <property type="evidence" value="ECO:0007669"/>
    <property type="project" value="UniProtKB-UniRule"/>
</dbReference>
<dbReference type="GO" id="GO:0070814">
    <property type="term" value="P:hydrogen sulfide biosynthetic process"/>
    <property type="evidence" value="ECO:0007669"/>
    <property type="project" value="UniProtKB-UniRule"/>
</dbReference>
<dbReference type="InterPro" id="IPR045169">
    <property type="entry name" value="NO2/SO3_Rdtase_4Fe4S_prot"/>
</dbReference>
<keyword evidence="11 15" id="KW-0198">Cysteine biosynthesis</keyword>
<proteinExistence type="inferred from homology"/>
<evidence type="ECO:0000256" key="9">
    <source>
        <dbReference type="ARBA" id="ARBA00023004"/>
    </source>
</evidence>
<dbReference type="GO" id="GO:0051539">
    <property type="term" value="F:4 iron, 4 sulfur cluster binding"/>
    <property type="evidence" value="ECO:0007669"/>
    <property type="project" value="UniProtKB-KW"/>
</dbReference>
<dbReference type="Gene3D" id="3.30.413.10">
    <property type="entry name" value="Sulfite Reductase Hemoprotein, domain 1"/>
    <property type="match status" value="2"/>
</dbReference>
<reference evidence="19 20" key="1">
    <citation type="submission" date="2020-08" db="EMBL/GenBank/DDBJ databases">
        <title>Lysobacter sp. II4 sp. nov., isolated from soil.</title>
        <authorList>
            <person name="Woo C.Y."/>
            <person name="Kim J."/>
        </authorList>
    </citation>
    <scope>NUCLEOTIDE SEQUENCE [LARGE SCALE GENOMIC DNA]</scope>
    <source>
        <strain evidence="19 20">II4</strain>
    </source>
</reference>
<dbReference type="GO" id="GO:0046872">
    <property type="term" value="F:metal ion binding"/>
    <property type="evidence" value="ECO:0007669"/>
    <property type="project" value="UniProtKB-KW"/>
</dbReference>
<keyword evidence="5 15" id="KW-0349">Heme</keyword>
<keyword evidence="7 15" id="KW-0521">NADP</keyword>
<feature type="binding site" description="axial binding residue" evidence="15">
    <location>
        <position position="526"/>
    </location>
    <ligand>
        <name>siroheme</name>
        <dbReference type="ChEBI" id="CHEBI:60052"/>
    </ligand>
    <ligandPart>
        <name>Fe</name>
        <dbReference type="ChEBI" id="CHEBI:18248"/>
    </ligandPart>
</feature>
<comment type="similarity">
    <text evidence="2 15">Belongs to the nitrite and sulfite reductase 4Fe-4S domain family.</text>
</comment>
<dbReference type="GO" id="GO:0050311">
    <property type="term" value="F:sulfite reductase (ferredoxin) activity"/>
    <property type="evidence" value="ECO:0007669"/>
    <property type="project" value="TreeGrafter"/>
</dbReference>
<organism evidence="19 20">
    <name type="scientific">Agrilutibacter terrestris</name>
    <dbReference type="NCBI Taxonomy" id="2865112"/>
    <lineage>
        <taxon>Bacteria</taxon>
        <taxon>Pseudomonadati</taxon>
        <taxon>Pseudomonadota</taxon>
        <taxon>Gammaproteobacteria</taxon>
        <taxon>Lysobacterales</taxon>
        <taxon>Lysobacteraceae</taxon>
        <taxon>Agrilutibacter</taxon>
    </lineage>
</organism>
<evidence type="ECO:0000256" key="7">
    <source>
        <dbReference type="ARBA" id="ARBA00022857"/>
    </source>
</evidence>
<evidence type="ECO:0000256" key="14">
    <source>
        <dbReference type="ARBA" id="ARBA00062253"/>
    </source>
</evidence>
<dbReference type="PROSITE" id="PS00365">
    <property type="entry name" value="NIR_SIR"/>
    <property type="match status" value="1"/>
</dbReference>
<keyword evidence="20" id="KW-1185">Reference proteome</keyword>
<dbReference type="PANTHER" id="PTHR11493">
    <property type="entry name" value="SULFITE REDUCTASE [NADPH] SUBUNIT BETA-RELATED"/>
    <property type="match status" value="1"/>
</dbReference>
<evidence type="ECO:0000256" key="1">
    <source>
        <dbReference type="ARBA" id="ARBA00004774"/>
    </source>
</evidence>
<evidence type="ECO:0000256" key="8">
    <source>
        <dbReference type="ARBA" id="ARBA00023002"/>
    </source>
</evidence>
<dbReference type="SUPFAM" id="SSF56014">
    <property type="entry name" value="Nitrite and sulphite reductase 4Fe-4S domain-like"/>
    <property type="match status" value="2"/>
</dbReference>
<evidence type="ECO:0000256" key="12">
    <source>
        <dbReference type="ARBA" id="ARBA00052219"/>
    </source>
</evidence>
<evidence type="ECO:0000256" key="6">
    <source>
        <dbReference type="ARBA" id="ARBA00022723"/>
    </source>
</evidence>
<comment type="cofactor">
    <cofactor evidence="15">
        <name>[4Fe-4S] cluster</name>
        <dbReference type="ChEBI" id="CHEBI:49883"/>
    </cofactor>
    <text evidence="15">Binds 1 [4Fe-4S] cluster per subunit.</text>
</comment>
<keyword evidence="9 15" id="KW-0408">Iron</keyword>
<dbReference type="NCBIfam" id="NF010029">
    <property type="entry name" value="PRK13504.1"/>
    <property type="match status" value="1"/>
</dbReference>
<dbReference type="InterPro" id="IPR006067">
    <property type="entry name" value="NO2/SO3_Rdtase_4Fe4S_dom"/>
</dbReference>
<evidence type="ECO:0000256" key="5">
    <source>
        <dbReference type="ARBA" id="ARBA00022617"/>
    </source>
</evidence>
<dbReference type="InterPro" id="IPR006066">
    <property type="entry name" value="NO2/SO3_Rdtase_FeS/sirohaem_BS"/>
</dbReference>
<dbReference type="UniPathway" id="UPA00140">
    <property type="reaction ID" value="UER00207"/>
</dbReference>
<feature type="binding site" evidence="15">
    <location>
        <position position="522"/>
    </location>
    <ligand>
        <name>[4Fe-4S] cluster</name>
        <dbReference type="ChEBI" id="CHEBI:49883"/>
    </ligand>
</feature>
<dbReference type="GO" id="GO:0019344">
    <property type="term" value="P:cysteine biosynthetic process"/>
    <property type="evidence" value="ECO:0007669"/>
    <property type="project" value="UniProtKB-KW"/>
</dbReference>
<dbReference type="FunFam" id="3.30.413.10:FF:000004">
    <property type="entry name" value="Sulfite reductase [NADPH] hemoprotein beta-component"/>
    <property type="match status" value="1"/>
</dbReference>
<evidence type="ECO:0000259" key="18">
    <source>
        <dbReference type="Pfam" id="PF03460"/>
    </source>
</evidence>
<dbReference type="NCBIfam" id="TIGR02041">
    <property type="entry name" value="CysI"/>
    <property type="match status" value="1"/>
</dbReference>
<feature type="domain" description="Nitrite/Sulfite reductase ferredoxin-like" evidence="18">
    <location>
        <begin position="108"/>
        <end position="166"/>
    </location>
</feature>
<dbReference type="InterPro" id="IPR045854">
    <property type="entry name" value="NO2/SO3_Rdtase_4Fe4S_sf"/>
</dbReference>
<feature type="binding site" evidence="15">
    <location>
        <position position="526"/>
    </location>
    <ligand>
        <name>[4Fe-4S] cluster</name>
        <dbReference type="ChEBI" id="CHEBI:49883"/>
    </ligand>
</feature>
<comment type="catalytic activity">
    <reaction evidence="12 15">
        <text>hydrogen sulfide + 3 NADP(+) + 3 H2O = sulfite + 3 NADPH + 4 H(+)</text>
        <dbReference type="Rhea" id="RHEA:13801"/>
        <dbReference type="ChEBI" id="CHEBI:15377"/>
        <dbReference type="ChEBI" id="CHEBI:15378"/>
        <dbReference type="ChEBI" id="CHEBI:17359"/>
        <dbReference type="ChEBI" id="CHEBI:29919"/>
        <dbReference type="ChEBI" id="CHEBI:57783"/>
        <dbReference type="ChEBI" id="CHEBI:58349"/>
        <dbReference type="EC" id="1.8.1.2"/>
    </reaction>
</comment>
<name>A0A7H0FYP0_9GAMM</name>
<dbReference type="GO" id="GO:0020037">
    <property type="term" value="F:heme binding"/>
    <property type="evidence" value="ECO:0007669"/>
    <property type="project" value="InterPro"/>
</dbReference>
<evidence type="ECO:0000256" key="11">
    <source>
        <dbReference type="ARBA" id="ARBA00023192"/>
    </source>
</evidence>
<evidence type="ECO:0000256" key="15">
    <source>
        <dbReference type="HAMAP-Rule" id="MF_01540"/>
    </source>
</evidence>
<feature type="domain" description="Nitrite/sulphite reductase 4Fe-4S" evidence="17">
    <location>
        <begin position="205"/>
        <end position="357"/>
    </location>
</feature>
<accession>A0A7H0FYP0</accession>
<dbReference type="Pfam" id="PF03460">
    <property type="entry name" value="NIR_SIR_ferr"/>
    <property type="match status" value="2"/>
</dbReference>
<dbReference type="Proteomes" id="UP000516018">
    <property type="component" value="Chromosome"/>
</dbReference>
<evidence type="ECO:0000256" key="3">
    <source>
        <dbReference type="ARBA" id="ARBA00022485"/>
    </source>
</evidence>
<dbReference type="SUPFAM" id="SSF55124">
    <property type="entry name" value="Nitrite/Sulfite reductase N-terminal domain-like"/>
    <property type="match status" value="2"/>
</dbReference>
<dbReference type="GO" id="GO:0050661">
    <property type="term" value="F:NADP binding"/>
    <property type="evidence" value="ECO:0007669"/>
    <property type="project" value="InterPro"/>
</dbReference>
<comment type="subunit">
    <text evidence="14 15">Alpha(8)-beta(8). The alpha component is a flavoprotein, the beta component is a hemoprotein.</text>
</comment>
<dbReference type="PANTHER" id="PTHR11493:SF47">
    <property type="entry name" value="SULFITE REDUCTASE [NADPH] SUBUNIT BETA"/>
    <property type="match status" value="1"/>
</dbReference>
<feature type="region of interest" description="Disordered" evidence="16">
    <location>
        <begin position="1"/>
        <end position="31"/>
    </location>
</feature>
<evidence type="ECO:0000313" key="20">
    <source>
        <dbReference type="Proteomes" id="UP000516018"/>
    </source>
</evidence>
<dbReference type="KEGG" id="lsx:H8B22_02710"/>
<evidence type="ECO:0000313" key="19">
    <source>
        <dbReference type="EMBL" id="QNP41156.1"/>
    </source>
</evidence>
<gene>
    <name evidence="15 19" type="primary">cysI</name>
    <name evidence="19" type="ORF">H8B22_02710</name>
</gene>
<sequence length="612" mass="66998">MCTDEFLNHSSPGKRSAPGTDRPRVPGCGVRPYPGYGGAAVSAHSVEDIKKSSARLRGTLLESLANPVTGALADDDQTLIKYHGSYQQDDRDLREERRQQKLEPAWQFMIRTRTPGGVVSPEQWLKLDRIATTYAERGLRITTRQAFQFHGVIKRELKATMAAINAALIDTLAACGDVNRNVAVSANPHESAAHAFVHAQAAALSNHLLPNTRAYYEIWLDEERVAGSGEEEDRIYGDAYLPRKFKIGFAIPPYNDVDVFAQDLGFIAIIEAGKVVGYNVSVGGGMGATHGDAETYPRLADVIGFITPDQLGAVAEAVVTTQRDWGNRVVRKRARLKYTIDDRGLDAFKAEVERRAGFSLPAARRFDFVHNGDRFGWTRTDNGAGDNGLWHLTLRIVAGRIQDREQPHLTGLREIAKALLPFDGGASAPEFRMTANQNLVIANIPAEQRAHIDSLVASHGLGEHVQASPVRRNAIACVALPTCGLAMAEAERYLPDFLTRIEELLDTHALRDQPINIRLSGCPNGCSRPYLGEIALVGKAPGRYNLMLGASHKGTRLNTLYRENIDEAAIIKALDPLFAQYASGREAGEHFGDFLVRTGVVVSKSLQLELVA</sequence>
<dbReference type="HAMAP" id="MF_01540">
    <property type="entry name" value="CysI"/>
    <property type="match status" value="1"/>
</dbReference>